<proteinExistence type="predicted"/>
<feature type="transmembrane region" description="Helical" evidence="1">
    <location>
        <begin position="37"/>
        <end position="57"/>
    </location>
</feature>
<feature type="transmembrane region" description="Helical" evidence="1">
    <location>
        <begin position="63"/>
        <end position="80"/>
    </location>
</feature>
<dbReference type="Pfam" id="PF00487">
    <property type="entry name" value="FA_desaturase"/>
    <property type="match status" value="1"/>
</dbReference>
<feature type="transmembrane region" description="Helical" evidence="1">
    <location>
        <begin position="155"/>
        <end position="175"/>
    </location>
</feature>
<protein>
    <submittedName>
        <fullName evidence="3">Fatty acid desaturase</fullName>
    </submittedName>
</protein>
<gene>
    <name evidence="3" type="ORF">Q0590_26525</name>
</gene>
<reference evidence="3" key="1">
    <citation type="submission" date="2023-07" db="EMBL/GenBank/DDBJ databases">
        <title>The genome sequence of Rhodocytophaga aerolata KACC 12507.</title>
        <authorList>
            <person name="Zhang X."/>
        </authorList>
    </citation>
    <scope>NUCLEOTIDE SEQUENCE</scope>
    <source>
        <strain evidence="3">KACC 12507</strain>
    </source>
</reference>
<name>A0ABT8RFC1_9BACT</name>
<evidence type="ECO:0000259" key="2">
    <source>
        <dbReference type="Pfam" id="PF00487"/>
    </source>
</evidence>
<organism evidence="3 4">
    <name type="scientific">Rhodocytophaga aerolata</name>
    <dbReference type="NCBI Taxonomy" id="455078"/>
    <lineage>
        <taxon>Bacteria</taxon>
        <taxon>Pseudomonadati</taxon>
        <taxon>Bacteroidota</taxon>
        <taxon>Cytophagia</taxon>
        <taxon>Cytophagales</taxon>
        <taxon>Rhodocytophagaceae</taxon>
        <taxon>Rhodocytophaga</taxon>
    </lineage>
</organism>
<dbReference type="PANTHER" id="PTHR36459:SF1">
    <property type="entry name" value="FATTY ACID DESATURASE DOMAIN-CONTAINING PROTEIN-RELATED"/>
    <property type="match status" value="1"/>
</dbReference>
<keyword evidence="4" id="KW-1185">Reference proteome</keyword>
<feature type="transmembrane region" description="Helical" evidence="1">
    <location>
        <begin position="182"/>
        <end position="203"/>
    </location>
</feature>
<keyword evidence="1" id="KW-0812">Transmembrane</keyword>
<evidence type="ECO:0000256" key="1">
    <source>
        <dbReference type="SAM" id="Phobius"/>
    </source>
</evidence>
<dbReference type="InterPro" id="IPR005804">
    <property type="entry name" value="FA_desaturase_dom"/>
</dbReference>
<dbReference type="PANTHER" id="PTHR36459">
    <property type="entry name" value="ORF"/>
    <property type="match status" value="1"/>
</dbReference>
<dbReference type="EMBL" id="JAUKPO010000023">
    <property type="protein sequence ID" value="MDO1449863.1"/>
    <property type="molecule type" value="Genomic_DNA"/>
</dbReference>
<keyword evidence="1" id="KW-1133">Transmembrane helix</keyword>
<keyword evidence="1" id="KW-0472">Membrane</keyword>
<feature type="transmembrane region" description="Helical" evidence="1">
    <location>
        <begin position="100"/>
        <end position="117"/>
    </location>
</feature>
<feature type="domain" description="Fatty acid desaturase" evidence="2">
    <location>
        <begin position="65"/>
        <end position="283"/>
    </location>
</feature>
<comment type="caution">
    <text evidence="3">The sequence shown here is derived from an EMBL/GenBank/DDBJ whole genome shotgun (WGS) entry which is preliminary data.</text>
</comment>
<dbReference type="Proteomes" id="UP001168528">
    <property type="component" value="Unassembled WGS sequence"/>
</dbReference>
<dbReference type="RefSeq" id="WP_302040666.1">
    <property type="nucleotide sequence ID" value="NZ_JAUKPO010000023.1"/>
</dbReference>
<evidence type="ECO:0000313" key="4">
    <source>
        <dbReference type="Proteomes" id="UP001168528"/>
    </source>
</evidence>
<accession>A0ABT8RFC1</accession>
<evidence type="ECO:0000313" key="3">
    <source>
        <dbReference type="EMBL" id="MDO1449863.1"/>
    </source>
</evidence>
<feature type="transmembrane region" description="Helical" evidence="1">
    <location>
        <begin position="209"/>
        <end position="228"/>
    </location>
</feature>
<sequence>MKLLSQIHDPVYRKKEKYTIADKFFLRLIRDERDLPFMYLTVAISCTLVPMAIFLYLPLLDGWLWWLFAAGYLLLNNFYFKGPFGLMLHCTSHRKLFKKAYNWANYYLPWMLGPFFGQTPETYFSHHIGMHHPENNLPEDKSCTMFYQRDSLRGFMNYFCSFLFTGIFGLSAYFLKKNRKKLLISTIMGELAFFVMCIALSFLDWKATLVVFILPFLISRFISMLGNWTQHAFIDAADPGNPYKNSITCINTVYNKKCWNDGYHISHHIRPSMHWTQHPVYFLTTKKEYARNQAIVFDGVDYLAIFYYLMRKRYDILATHVVNIENTYSSHEQIIALLKQRTQQIAS</sequence>